<feature type="transmembrane region" description="Helical" evidence="2">
    <location>
        <begin position="101"/>
        <end position="119"/>
    </location>
</feature>
<evidence type="ECO:0000313" key="4">
    <source>
        <dbReference type="Proteomes" id="UP001168620"/>
    </source>
</evidence>
<keyword evidence="2" id="KW-0472">Membrane</keyword>
<proteinExistence type="predicted"/>
<dbReference type="EMBL" id="JAUHJQ010000002">
    <property type="protein sequence ID" value="MDN4172983.1"/>
    <property type="molecule type" value="Genomic_DNA"/>
</dbReference>
<organism evidence="3 4">
    <name type="scientific">Nocardioides oceani</name>
    <dbReference type="NCBI Taxonomy" id="3058369"/>
    <lineage>
        <taxon>Bacteria</taxon>
        <taxon>Bacillati</taxon>
        <taxon>Actinomycetota</taxon>
        <taxon>Actinomycetes</taxon>
        <taxon>Propionibacteriales</taxon>
        <taxon>Nocardioidaceae</taxon>
        <taxon>Nocardioides</taxon>
    </lineage>
</organism>
<dbReference type="Proteomes" id="UP001168620">
    <property type="component" value="Unassembled WGS sequence"/>
</dbReference>
<feature type="transmembrane region" description="Helical" evidence="2">
    <location>
        <begin position="75"/>
        <end position="95"/>
    </location>
</feature>
<name>A0ABT8FE76_9ACTN</name>
<evidence type="ECO:0000256" key="2">
    <source>
        <dbReference type="SAM" id="Phobius"/>
    </source>
</evidence>
<dbReference type="RefSeq" id="WP_300951980.1">
    <property type="nucleotide sequence ID" value="NZ_JAUHJQ010000002.1"/>
</dbReference>
<keyword evidence="2" id="KW-1133">Transmembrane helix</keyword>
<accession>A0ABT8FE76</accession>
<evidence type="ECO:0000256" key="1">
    <source>
        <dbReference type="SAM" id="MobiDB-lite"/>
    </source>
</evidence>
<protein>
    <submittedName>
        <fullName evidence="3">Uncharacterized protein</fullName>
    </submittedName>
</protein>
<comment type="caution">
    <text evidence="3">The sequence shown here is derived from an EMBL/GenBank/DDBJ whole genome shotgun (WGS) entry which is preliminary data.</text>
</comment>
<sequence>MKRDDEDDVWRAIVENYGERPTLDEDPPAPTVDAGPPTYDVPLPEDPGSDLARADEERFVPPAPPPLPRPRGARAVGWAGVFGAPAVLLVCLVAGVGLPQLLSYLLVGWFVGGFLYLVLQMPRGPRDPWDDGAQL</sequence>
<feature type="region of interest" description="Disordered" evidence="1">
    <location>
        <begin position="1"/>
        <end position="51"/>
    </location>
</feature>
<evidence type="ECO:0000313" key="3">
    <source>
        <dbReference type="EMBL" id="MDN4172983.1"/>
    </source>
</evidence>
<keyword evidence="4" id="KW-1185">Reference proteome</keyword>
<gene>
    <name evidence="3" type="ORF">QWY28_08530</name>
</gene>
<keyword evidence="2" id="KW-0812">Transmembrane</keyword>
<reference evidence="3" key="1">
    <citation type="submission" date="2023-06" db="EMBL/GenBank/DDBJ databases">
        <title>Draft genome sequence of Nocardioides sp. SOB77.</title>
        <authorList>
            <person name="Zhang G."/>
        </authorList>
    </citation>
    <scope>NUCLEOTIDE SEQUENCE</scope>
    <source>
        <strain evidence="3">SOB77</strain>
    </source>
</reference>